<dbReference type="EMBL" id="BMPI01000018">
    <property type="protein sequence ID" value="GGM35283.1"/>
    <property type="molecule type" value="Genomic_DNA"/>
</dbReference>
<proteinExistence type="predicted"/>
<dbReference type="GO" id="GO:0006508">
    <property type="term" value="P:proteolysis"/>
    <property type="evidence" value="ECO:0007669"/>
    <property type="project" value="InterPro"/>
</dbReference>
<dbReference type="AlphaFoldDB" id="A0A917TSL9"/>
<evidence type="ECO:0000313" key="2">
    <source>
        <dbReference type="EMBL" id="GGM35283.1"/>
    </source>
</evidence>
<evidence type="ECO:0000259" key="1">
    <source>
        <dbReference type="Pfam" id="PF04389"/>
    </source>
</evidence>
<dbReference type="GO" id="GO:0008235">
    <property type="term" value="F:metalloexopeptidase activity"/>
    <property type="evidence" value="ECO:0007669"/>
    <property type="project" value="InterPro"/>
</dbReference>
<gene>
    <name evidence="2" type="primary">yfbL</name>
    <name evidence="2" type="ORF">GCM10007977_040990</name>
</gene>
<accession>A0A917TSL9</accession>
<reference evidence="2" key="1">
    <citation type="journal article" date="2014" name="Int. J. Syst. Evol. Microbiol.">
        <title>Complete genome sequence of Corynebacterium casei LMG S-19264T (=DSM 44701T), isolated from a smear-ripened cheese.</title>
        <authorList>
            <consortium name="US DOE Joint Genome Institute (JGI-PGF)"/>
            <person name="Walter F."/>
            <person name="Albersmeier A."/>
            <person name="Kalinowski J."/>
            <person name="Ruckert C."/>
        </authorList>
    </citation>
    <scope>NUCLEOTIDE SEQUENCE</scope>
    <source>
        <strain evidence="2">JCM 19831</strain>
    </source>
</reference>
<sequence>MVSADRLAGHVTALTAHGPRCGDLPGVTAALRYMTDSLKAEGLAVKVERYGGELHDVNLVAEIPGASPDAVELCAHWDTTPDGVGADDNASGVAGVLEAARALRGLELPARTVRFCLFGGEETGFLGSTAHVRGITPGTESIVFEMIGYTAAGQGFPPQFAELVDPPSRGDFIALVGEPDSMHLVHDFALHATVPVFPFIVPVVARDLVMRSDHVPYWESRRRSLLVTDTADYRNPNYHRPTDTLDTLDLPFAAGVVEAAVRTITAAAYGT</sequence>
<dbReference type="Pfam" id="PF04389">
    <property type="entry name" value="Peptidase_M28"/>
    <property type="match status" value="1"/>
</dbReference>
<protein>
    <recommendedName>
        <fullName evidence="1">Peptidase M28 domain-containing protein</fullName>
    </recommendedName>
</protein>
<dbReference type="Proteomes" id="UP000642070">
    <property type="component" value="Unassembled WGS sequence"/>
</dbReference>
<dbReference type="PANTHER" id="PTHR12147:SF26">
    <property type="entry name" value="PEPTIDASE M28 DOMAIN-CONTAINING PROTEIN"/>
    <property type="match status" value="1"/>
</dbReference>
<feature type="domain" description="Peptidase M28" evidence="1">
    <location>
        <begin position="58"/>
        <end position="255"/>
    </location>
</feature>
<dbReference type="InterPro" id="IPR007484">
    <property type="entry name" value="Peptidase_M28"/>
</dbReference>
<dbReference type="InterPro" id="IPR045175">
    <property type="entry name" value="M28_fam"/>
</dbReference>
<dbReference type="Gene3D" id="3.40.630.10">
    <property type="entry name" value="Zn peptidases"/>
    <property type="match status" value="1"/>
</dbReference>
<reference evidence="2" key="2">
    <citation type="submission" date="2020-09" db="EMBL/GenBank/DDBJ databases">
        <authorList>
            <person name="Sun Q."/>
            <person name="Ohkuma M."/>
        </authorList>
    </citation>
    <scope>NUCLEOTIDE SEQUENCE</scope>
    <source>
        <strain evidence="2">JCM 19831</strain>
    </source>
</reference>
<dbReference type="PANTHER" id="PTHR12147">
    <property type="entry name" value="METALLOPEPTIDASE M28 FAMILY MEMBER"/>
    <property type="match status" value="1"/>
</dbReference>
<evidence type="ECO:0000313" key="3">
    <source>
        <dbReference type="Proteomes" id="UP000642070"/>
    </source>
</evidence>
<dbReference type="SUPFAM" id="SSF53187">
    <property type="entry name" value="Zn-dependent exopeptidases"/>
    <property type="match status" value="1"/>
</dbReference>
<organism evidence="2 3">
    <name type="scientific">Dactylosporangium sucinum</name>
    <dbReference type="NCBI Taxonomy" id="1424081"/>
    <lineage>
        <taxon>Bacteria</taxon>
        <taxon>Bacillati</taxon>
        <taxon>Actinomycetota</taxon>
        <taxon>Actinomycetes</taxon>
        <taxon>Micromonosporales</taxon>
        <taxon>Micromonosporaceae</taxon>
        <taxon>Dactylosporangium</taxon>
    </lineage>
</organism>
<name>A0A917TSL9_9ACTN</name>
<comment type="caution">
    <text evidence="2">The sequence shown here is derived from an EMBL/GenBank/DDBJ whole genome shotgun (WGS) entry which is preliminary data.</text>
</comment>
<keyword evidence="3" id="KW-1185">Reference proteome</keyword>